<dbReference type="Pfam" id="PF13424">
    <property type="entry name" value="TPR_12"/>
    <property type="match status" value="3"/>
</dbReference>
<dbReference type="EMBL" id="CAJPDR010000413">
    <property type="protein sequence ID" value="CAF9935624.1"/>
    <property type="molecule type" value="Genomic_DNA"/>
</dbReference>
<dbReference type="SMART" id="SM00028">
    <property type="entry name" value="TPR"/>
    <property type="match status" value="6"/>
</dbReference>
<feature type="compositionally biased region" description="Acidic residues" evidence="1">
    <location>
        <begin position="993"/>
        <end position="1008"/>
    </location>
</feature>
<dbReference type="GO" id="GO:0043531">
    <property type="term" value="F:ADP binding"/>
    <property type="evidence" value="ECO:0007669"/>
    <property type="project" value="InterPro"/>
</dbReference>
<dbReference type="InterPro" id="IPR027417">
    <property type="entry name" value="P-loop_NTPase"/>
</dbReference>
<reference evidence="2" key="1">
    <citation type="submission" date="2021-03" db="EMBL/GenBank/DDBJ databases">
        <authorList>
            <person name="Tagirdzhanova G."/>
        </authorList>
    </citation>
    <scope>NUCLEOTIDE SEQUENCE</scope>
</reference>
<evidence type="ECO:0008006" key="4">
    <source>
        <dbReference type="Google" id="ProtNLM"/>
    </source>
</evidence>
<dbReference type="PANTHER" id="PTHR46082">
    <property type="entry name" value="ATP/GTP-BINDING PROTEIN-RELATED"/>
    <property type="match status" value="1"/>
</dbReference>
<evidence type="ECO:0000256" key="1">
    <source>
        <dbReference type="SAM" id="MobiDB-lite"/>
    </source>
</evidence>
<organism evidence="2 3">
    <name type="scientific">Alectoria fallacina</name>
    <dbReference type="NCBI Taxonomy" id="1903189"/>
    <lineage>
        <taxon>Eukaryota</taxon>
        <taxon>Fungi</taxon>
        <taxon>Dikarya</taxon>
        <taxon>Ascomycota</taxon>
        <taxon>Pezizomycotina</taxon>
        <taxon>Lecanoromycetes</taxon>
        <taxon>OSLEUM clade</taxon>
        <taxon>Lecanoromycetidae</taxon>
        <taxon>Lecanorales</taxon>
        <taxon>Lecanorineae</taxon>
        <taxon>Parmeliaceae</taxon>
        <taxon>Alectoria</taxon>
    </lineage>
</organism>
<feature type="region of interest" description="Disordered" evidence="1">
    <location>
        <begin position="993"/>
        <end position="1021"/>
    </location>
</feature>
<protein>
    <recommendedName>
        <fullName evidence="4">NB-ARC domain-containing protein</fullName>
    </recommendedName>
</protein>
<dbReference type="AlphaFoldDB" id="A0A8H3G6D9"/>
<keyword evidence="3" id="KW-1185">Reference proteome</keyword>
<dbReference type="PRINTS" id="PR00381">
    <property type="entry name" value="KINESINLIGHT"/>
</dbReference>
<dbReference type="Proteomes" id="UP000664203">
    <property type="component" value="Unassembled WGS sequence"/>
</dbReference>
<evidence type="ECO:0000313" key="3">
    <source>
        <dbReference type="Proteomes" id="UP000664203"/>
    </source>
</evidence>
<name>A0A8H3G6D9_9LECA</name>
<dbReference type="Gene3D" id="3.40.50.1820">
    <property type="entry name" value="alpha/beta hydrolase"/>
    <property type="match status" value="1"/>
</dbReference>
<dbReference type="Gene3D" id="1.25.40.10">
    <property type="entry name" value="Tetratricopeptide repeat domain"/>
    <property type="match status" value="2"/>
</dbReference>
<dbReference type="SUPFAM" id="SSF53474">
    <property type="entry name" value="alpha/beta-Hydrolases"/>
    <property type="match status" value="1"/>
</dbReference>
<dbReference type="SUPFAM" id="SSF48452">
    <property type="entry name" value="TPR-like"/>
    <property type="match status" value="3"/>
</dbReference>
<dbReference type="InterPro" id="IPR053137">
    <property type="entry name" value="NLR-like"/>
</dbReference>
<comment type="caution">
    <text evidence="2">The sequence shown here is derived from an EMBL/GenBank/DDBJ whole genome shotgun (WGS) entry which is preliminary data.</text>
</comment>
<dbReference type="Gene3D" id="3.40.50.300">
    <property type="entry name" value="P-loop containing nucleotide triphosphate hydrolases"/>
    <property type="match status" value="1"/>
</dbReference>
<dbReference type="InterPro" id="IPR019734">
    <property type="entry name" value="TPR_rpt"/>
</dbReference>
<dbReference type="PANTHER" id="PTHR46082:SF6">
    <property type="entry name" value="AAA+ ATPASE DOMAIN-CONTAINING PROTEIN-RELATED"/>
    <property type="match status" value="1"/>
</dbReference>
<dbReference type="InterPro" id="IPR029058">
    <property type="entry name" value="AB_hydrolase_fold"/>
</dbReference>
<dbReference type="OrthoDB" id="1658288at2759"/>
<sequence length="1021" mass="116676">MPKIFGFKKKKPLAAEESGSASSLVGPHLHLNQKSGLNVLHEPLDPNVAVVDQYMDPTGEDRKIIFVAHSLGGLVTQDCLWTSKNHPEKHLRHVSSCAIGVSFLGTPHHGADLAAWVKFGTTIARIVKHANSDIVSVLQPGSEMLARVQDGFHGLLRMRRDEGSEIALTCFFEELPLPVVGKVVEMDSAIIPGYASYGIHANHMDMTKFNNKDDDGYESILGELRRWVKVLQPHDSPQAAKPLFLVPFSRDTSFIDRIKVFEDIDEKSKSHRRVSLSGIGGVGKSQIAIEYCYRFRNLHPKKHVFWVHGSTRQRLEQAYRGIARRLELPGWNDPSVDTLLSVSEWFNENEEWLMVLDNADDRDTFFAKSTSATADVEPTRPLSDYLPQDSQGLMLITTRDNRMCKRLAGIHASIIVRPMTFSEAEKLLRSQLEEHHAWNDDESRKLITELEYIPLAITQAAAFVSQNSVPLADYLDMFRTDDSEIQKLLSEEDLGDARRDSDSPNSVFRTWKLSFDLISKQKLRAAEMLSLMAVLDRQGIPKSLLQHKTDSDVDVKTALGTLQAFSLITLEDNGMGYQLHRLVQLATRKWLELQGTKAKWQEQALLVLADQFPIGAFENWKICESFLPHAQTVIQYKDILERCSEQYLHLMSNIAFFDMEQGRYEIACINNTAAAELQEKLFGLEHPDTLISMNNLALTYEIQGRWDEAEKLEVRVMETRLRILKEDHLDTLSSMNNLASTYRNQGRWDEAEKLNVRVMKTRKRVLKEDHPDTLISMNNLALTYGNQGRWDEAEKLHVRVMETRLRILKEDHPDTLSSMNNLALTYIYQGRWDEVEKLNVRVMETRKRVLKKDHPDTLNSMNSLALTYENQGRWDEAEKLHVRVMETRIRILKEDHPDTLISMNNLALTYGIQGRWDEAEKLHVQVMKTKIRVLKEDHPDTLISMNNLAWTYHDQERHSEALALMRKVVNLRTKKIGANHPDTLESIRALEDWTDISDSDDENPEEPDSSLAIEDGNADSG</sequence>
<dbReference type="Pfam" id="PF13374">
    <property type="entry name" value="TPR_10"/>
    <property type="match status" value="1"/>
</dbReference>
<dbReference type="SUPFAM" id="SSF52540">
    <property type="entry name" value="P-loop containing nucleoside triphosphate hydrolases"/>
    <property type="match status" value="1"/>
</dbReference>
<proteinExistence type="predicted"/>
<evidence type="ECO:0000313" key="2">
    <source>
        <dbReference type="EMBL" id="CAF9935624.1"/>
    </source>
</evidence>
<dbReference type="InterPro" id="IPR011990">
    <property type="entry name" value="TPR-like_helical_dom_sf"/>
</dbReference>
<gene>
    <name evidence="2" type="ORF">ALECFALPRED_006500</name>
</gene>
<dbReference type="Pfam" id="PF13176">
    <property type="entry name" value="TPR_7"/>
    <property type="match status" value="1"/>
</dbReference>
<accession>A0A8H3G6D9</accession>